<keyword evidence="7" id="KW-0732">Signal</keyword>
<comment type="catalytic activity">
    <reaction evidence="4">
        <text>L-asparagine + H2O = L-aspartate + NH4(+)</text>
        <dbReference type="Rhea" id="RHEA:21016"/>
        <dbReference type="ChEBI" id="CHEBI:15377"/>
        <dbReference type="ChEBI" id="CHEBI:28938"/>
        <dbReference type="ChEBI" id="CHEBI:29991"/>
        <dbReference type="ChEBI" id="CHEBI:58048"/>
        <dbReference type="EC" id="3.5.1.1"/>
    </reaction>
</comment>
<dbReference type="PIRSF" id="PIRSF500176">
    <property type="entry name" value="L_ASNase"/>
    <property type="match status" value="1"/>
</dbReference>
<dbReference type="CDD" id="cd08964">
    <property type="entry name" value="L-asparaginase_II"/>
    <property type="match status" value="1"/>
</dbReference>
<evidence type="ECO:0000313" key="11">
    <source>
        <dbReference type="Proteomes" id="UP001635817"/>
    </source>
</evidence>
<dbReference type="EMBL" id="JBKBDE010000001">
    <property type="protein sequence ID" value="MFN6549689.1"/>
    <property type="molecule type" value="Genomic_DNA"/>
</dbReference>
<evidence type="ECO:0000256" key="2">
    <source>
        <dbReference type="ARBA" id="ARBA00012920"/>
    </source>
</evidence>
<protein>
    <recommendedName>
        <fullName evidence="2">asparaginase</fullName>
        <ecNumber evidence="2">3.5.1.1</ecNumber>
    </recommendedName>
</protein>
<dbReference type="InterPro" id="IPR027475">
    <property type="entry name" value="Asparaginase/glutaminase_AS2"/>
</dbReference>
<keyword evidence="3" id="KW-0378">Hydrolase</keyword>
<feature type="active site" evidence="5">
    <location>
        <position position="62"/>
    </location>
</feature>
<dbReference type="PROSITE" id="PS51257">
    <property type="entry name" value="PROKAR_LIPOPROTEIN"/>
    <property type="match status" value="1"/>
</dbReference>
<evidence type="ECO:0000259" key="9">
    <source>
        <dbReference type="Pfam" id="PF17763"/>
    </source>
</evidence>
<dbReference type="Proteomes" id="UP001635817">
    <property type="component" value="Unassembled WGS sequence"/>
</dbReference>
<evidence type="ECO:0000256" key="5">
    <source>
        <dbReference type="PROSITE-ProRule" id="PRU10099"/>
    </source>
</evidence>
<dbReference type="PROSITE" id="PS00144">
    <property type="entry name" value="ASN_GLN_ASE_1"/>
    <property type="match status" value="1"/>
</dbReference>
<dbReference type="InterPro" id="IPR006034">
    <property type="entry name" value="Asparaginase/glutaminase-like"/>
</dbReference>
<dbReference type="InterPro" id="IPR020827">
    <property type="entry name" value="Asparaginase/glutaminase_AS1"/>
</dbReference>
<dbReference type="PROSITE" id="PS51732">
    <property type="entry name" value="ASN_GLN_ASE_3"/>
    <property type="match status" value="1"/>
</dbReference>
<dbReference type="Gene3D" id="3.40.50.40">
    <property type="match status" value="1"/>
</dbReference>
<accession>A0ABW9LNY2</accession>
<dbReference type="RefSeq" id="WP_276128074.1">
    <property type="nucleotide sequence ID" value="NZ_JARJDK010000008.1"/>
</dbReference>
<dbReference type="PANTHER" id="PTHR11707">
    <property type="entry name" value="L-ASPARAGINASE"/>
    <property type="match status" value="1"/>
</dbReference>
<feature type="domain" description="L-asparaginase N-terminal" evidence="8">
    <location>
        <begin position="53"/>
        <end position="230"/>
    </location>
</feature>
<dbReference type="InterPro" id="IPR004550">
    <property type="entry name" value="AsnASE_II"/>
</dbReference>
<reference evidence="10 11" key="1">
    <citation type="submission" date="2024-12" db="EMBL/GenBank/DDBJ databases">
        <title>The coexistence of Mycolicibacterium septicum and Mycolicibacterium nivoides in clinical samples.</title>
        <authorList>
            <person name="Wang C."/>
            <person name="Feng Y."/>
            <person name="Zong Z."/>
        </authorList>
    </citation>
    <scope>NUCLEOTIDE SEQUENCE [LARGE SCALE GENOMIC DNA]</scope>
    <source>
        <strain evidence="10 11">120310</strain>
    </source>
</reference>
<dbReference type="InterPro" id="IPR027473">
    <property type="entry name" value="L-asparaginase_C"/>
</dbReference>
<keyword evidence="11" id="KW-1185">Reference proteome</keyword>
<dbReference type="Pfam" id="PF00710">
    <property type="entry name" value="Asparaginase"/>
    <property type="match status" value="1"/>
</dbReference>
<dbReference type="InterPro" id="IPR037152">
    <property type="entry name" value="L-asparaginase_N_sf"/>
</dbReference>
<evidence type="ECO:0000256" key="7">
    <source>
        <dbReference type="SAM" id="SignalP"/>
    </source>
</evidence>
<dbReference type="PIRSF" id="PIRSF001220">
    <property type="entry name" value="L-ASNase_gatD"/>
    <property type="match status" value="1"/>
</dbReference>
<dbReference type="SUPFAM" id="SSF53774">
    <property type="entry name" value="Glutaminase/Asparaginase"/>
    <property type="match status" value="1"/>
</dbReference>
<dbReference type="InterPro" id="IPR027474">
    <property type="entry name" value="L-asparaginase_N"/>
</dbReference>
<sequence>MTHFKARLTRSPLVMGTFLLTVVLMAACSTNTNSTDTTTDTAGGAKGESAASRVVVITTGGTIATSTDANGVRRPTVSGADLAAGLDVQVMDVMKKDSSQLTPADWDVIGAAAKKAVADGASGVVITHGTDTMEDTAMWLDVTYNGPAPIVLTGAQRSSDAPDADGPTNLRDALTVASSPAARDQGVMIMFAGDVFQALGTHKVNTQDLHAFGGTAPIGSVADNTFRLDHPAQRPFLGEVPAVSAPRVNVVAAYPGDGPGPIDAAVAAGARGIIVEALGSGNAGDGVVDAVRRHAPAGVAFGISSRVPDGEVIAEYGPGDDMVKAGAVMVPHLRPSQARVLVMAALATGKPVGDVIKRWG</sequence>
<feature type="chain" id="PRO_5046324580" description="asparaginase" evidence="7">
    <location>
        <begin position="27"/>
        <end position="360"/>
    </location>
</feature>
<evidence type="ECO:0000313" key="10">
    <source>
        <dbReference type="EMBL" id="MFN6549689.1"/>
    </source>
</evidence>
<gene>
    <name evidence="10" type="ORF">ACK4CP_04760</name>
</gene>
<dbReference type="PRINTS" id="PR00139">
    <property type="entry name" value="ASNGLNASE"/>
</dbReference>
<evidence type="ECO:0000259" key="8">
    <source>
        <dbReference type="Pfam" id="PF00710"/>
    </source>
</evidence>
<feature type="active site" evidence="6">
    <location>
        <position position="130"/>
    </location>
</feature>
<evidence type="ECO:0000256" key="3">
    <source>
        <dbReference type="ARBA" id="ARBA00022801"/>
    </source>
</evidence>
<feature type="domain" description="Asparaginase/glutaminase C-terminal" evidence="9">
    <location>
        <begin position="247"/>
        <end position="351"/>
    </location>
</feature>
<evidence type="ECO:0000256" key="4">
    <source>
        <dbReference type="ARBA" id="ARBA00049366"/>
    </source>
</evidence>
<name>A0ABW9LNY2_9MYCO</name>
<feature type="signal peptide" evidence="7">
    <location>
        <begin position="1"/>
        <end position="26"/>
    </location>
</feature>
<dbReference type="InterPro" id="IPR040919">
    <property type="entry name" value="Asparaginase_C"/>
</dbReference>
<dbReference type="PANTHER" id="PTHR11707:SF28">
    <property type="entry name" value="60 KDA LYSOPHOSPHOLIPASE"/>
    <property type="match status" value="1"/>
</dbReference>
<organism evidence="10 11">
    <name type="scientific">Mycolicibacterium septicum</name>
    <dbReference type="NCBI Taxonomy" id="98668"/>
    <lineage>
        <taxon>Bacteria</taxon>
        <taxon>Bacillati</taxon>
        <taxon>Actinomycetota</taxon>
        <taxon>Actinomycetes</taxon>
        <taxon>Mycobacteriales</taxon>
        <taxon>Mycobacteriaceae</taxon>
        <taxon>Mycolicibacterium</taxon>
    </lineage>
</organism>
<dbReference type="SFLD" id="SFLDS00057">
    <property type="entry name" value="Glutaminase/Asparaginase"/>
    <property type="match status" value="1"/>
</dbReference>
<comment type="similarity">
    <text evidence="1">Belongs to the asparaginase 1 family.</text>
</comment>
<comment type="caution">
    <text evidence="10">The sequence shown here is derived from an EMBL/GenBank/DDBJ whole genome shotgun (WGS) entry which is preliminary data.</text>
</comment>
<evidence type="ECO:0000256" key="6">
    <source>
        <dbReference type="PROSITE-ProRule" id="PRU10100"/>
    </source>
</evidence>
<dbReference type="EC" id="3.5.1.1" evidence="2"/>
<dbReference type="Gene3D" id="3.40.50.1170">
    <property type="entry name" value="L-asparaginase, N-terminal domain"/>
    <property type="match status" value="1"/>
</dbReference>
<proteinExistence type="inferred from homology"/>
<dbReference type="SMART" id="SM00870">
    <property type="entry name" value="Asparaginase"/>
    <property type="match status" value="1"/>
</dbReference>
<dbReference type="PROSITE" id="PS00917">
    <property type="entry name" value="ASN_GLN_ASE_2"/>
    <property type="match status" value="1"/>
</dbReference>
<dbReference type="InterPro" id="IPR036152">
    <property type="entry name" value="Asp/glu_Ase-like_sf"/>
</dbReference>
<evidence type="ECO:0000256" key="1">
    <source>
        <dbReference type="ARBA" id="ARBA00010518"/>
    </source>
</evidence>
<dbReference type="Pfam" id="PF17763">
    <property type="entry name" value="Asparaginase_C"/>
    <property type="match status" value="1"/>
</dbReference>